<dbReference type="Pfam" id="PF00787">
    <property type="entry name" value="PX"/>
    <property type="match status" value="1"/>
</dbReference>
<dbReference type="AlphaFoldDB" id="A0A8K1CNN7"/>
<protein>
    <recommendedName>
        <fullName evidence="1">PX domain-containing protein</fullName>
    </recommendedName>
</protein>
<dbReference type="SUPFAM" id="SSF64268">
    <property type="entry name" value="PX domain"/>
    <property type="match status" value="1"/>
</dbReference>
<organism evidence="2 3">
    <name type="scientific">Pythium oligandrum</name>
    <name type="common">Mycoparasitic fungus</name>
    <dbReference type="NCBI Taxonomy" id="41045"/>
    <lineage>
        <taxon>Eukaryota</taxon>
        <taxon>Sar</taxon>
        <taxon>Stramenopiles</taxon>
        <taxon>Oomycota</taxon>
        <taxon>Peronosporomycetes</taxon>
        <taxon>Pythiales</taxon>
        <taxon>Pythiaceae</taxon>
        <taxon>Pythium</taxon>
    </lineage>
</organism>
<feature type="domain" description="PX" evidence="1">
    <location>
        <begin position="110"/>
        <end position="229"/>
    </location>
</feature>
<name>A0A8K1CNN7_PYTOL</name>
<dbReference type="PROSITE" id="PS50195">
    <property type="entry name" value="PX"/>
    <property type="match status" value="1"/>
</dbReference>
<sequence>MVFTDFSFLQEQGNDPALVSVMEKYPPVSVLDTWANPANDERAAEDGQLVKAESDFQTFAVVTATFARQTSDNSPVPAPRRKTRMKSYSENGAALERMVQSKARPYSVGNMYELRRVSISGCTKNKNGIWMFKVDIGTDPFDSYAVRRRFSDFKELYEGLSEELEEEEELPELPHHGVYSVFQLYFSPEPALNQRAKKLEELLQFANNHPVLSLSAPFVKFIGKNPSSLELGYVSLSSYEAPTSDGLIQFPSARSRARCQSS</sequence>
<dbReference type="OrthoDB" id="289314at2759"/>
<evidence type="ECO:0000259" key="1">
    <source>
        <dbReference type="PROSITE" id="PS50195"/>
    </source>
</evidence>
<dbReference type="GO" id="GO:0035091">
    <property type="term" value="F:phosphatidylinositol binding"/>
    <property type="evidence" value="ECO:0007669"/>
    <property type="project" value="InterPro"/>
</dbReference>
<proteinExistence type="predicted"/>
<dbReference type="EMBL" id="SPLM01000036">
    <property type="protein sequence ID" value="TMW65951.1"/>
    <property type="molecule type" value="Genomic_DNA"/>
</dbReference>
<comment type="caution">
    <text evidence="2">The sequence shown here is derived from an EMBL/GenBank/DDBJ whole genome shotgun (WGS) entry which is preliminary data.</text>
</comment>
<accession>A0A8K1CNN7</accession>
<dbReference type="InterPro" id="IPR036871">
    <property type="entry name" value="PX_dom_sf"/>
</dbReference>
<reference evidence="2" key="1">
    <citation type="submission" date="2019-03" db="EMBL/GenBank/DDBJ databases">
        <title>Long read genome sequence of the mycoparasitic Pythium oligandrum ATCC 38472 isolated from sugarbeet rhizosphere.</title>
        <authorList>
            <person name="Gaulin E."/>
        </authorList>
    </citation>
    <scope>NUCLEOTIDE SEQUENCE</scope>
    <source>
        <strain evidence="2">ATCC 38472_TT</strain>
    </source>
</reference>
<dbReference type="Proteomes" id="UP000794436">
    <property type="component" value="Unassembled WGS sequence"/>
</dbReference>
<evidence type="ECO:0000313" key="2">
    <source>
        <dbReference type="EMBL" id="TMW65951.1"/>
    </source>
</evidence>
<dbReference type="Gene3D" id="3.30.1520.10">
    <property type="entry name" value="Phox-like domain"/>
    <property type="match status" value="1"/>
</dbReference>
<keyword evidence="3" id="KW-1185">Reference proteome</keyword>
<dbReference type="InterPro" id="IPR001683">
    <property type="entry name" value="PX_dom"/>
</dbReference>
<evidence type="ECO:0000313" key="3">
    <source>
        <dbReference type="Proteomes" id="UP000794436"/>
    </source>
</evidence>
<gene>
    <name evidence="2" type="ORF">Poli38472_003716</name>
</gene>